<sequence>MPRSNSRSVATNASSKAQSAARIRAPARKRWKNHRISPEETQLLECVVILDRHEKYSIHYPGSDNNALSLSIPSQSLRERQKSPPDQQNYEFPSPIPEGGQIFANTLLLSFSCMPRQKQQVLESLRMSDGDLASFRTVIAAIWDEWNEWPQIHRIHINFVQLPLLPLLKYQRQ</sequence>
<keyword evidence="3" id="KW-1185">Reference proteome</keyword>
<reference evidence="2" key="1">
    <citation type="journal article" date="2019" name="Environ. Microbiol.">
        <title>Fungal ecological strategies reflected in gene transcription - a case study of two litter decomposers.</title>
        <authorList>
            <person name="Barbi F."/>
            <person name="Kohler A."/>
            <person name="Barry K."/>
            <person name="Baskaran P."/>
            <person name="Daum C."/>
            <person name="Fauchery L."/>
            <person name="Ihrmark K."/>
            <person name="Kuo A."/>
            <person name="LaButti K."/>
            <person name="Lipzen A."/>
            <person name="Morin E."/>
            <person name="Grigoriev I.V."/>
            <person name="Henrissat B."/>
            <person name="Lindahl B."/>
            <person name="Martin F."/>
        </authorList>
    </citation>
    <scope>NUCLEOTIDE SEQUENCE</scope>
    <source>
        <strain evidence="2">JB14</strain>
    </source>
</reference>
<gene>
    <name evidence="2" type="ORF">BT96DRAFT_968954</name>
</gene>
<dbReference type="AlphaFoldDB" id="A0A6A4IQN5"/>
<name>A0A6A4IQN5_9AGAR</name>
<feature type="region of interest" description="Disordered" evidence="1">
    <location>
        <begin position="1"/>
        <end position="32"/>
    </location>
</feature>
<dbReference type="OrthoDB" id="3257251at2759"/>
<evidence type="ECO:0000313" key="3">
    <source>
        <dbReference type="Proteomes" id="UP000799118"/>
    </source>
</evidence>
<dbReference type="Proteomes" id="UP000799118">
    <property type="component" value="Unassembled WGS sequence"/>
</dbReference>
<feature type="region of interest" description="Disordered" evidence="1">
    <location>
        <begin position="76"/>
        <end position="95"/>
    </location>
</feature>
<accession>A0A6A4IQN5</accession>
<evidence type="ECO:0000313" key="2">
    <source>
        <dbReference type="EMBL" id="KAE9411543.1"/>
    </source>
</evidence>
<dbReference type="EMBL" id="ML769383">
    <property type="protein sequence ID" value="KAE9411543.1"/>
    <property type="molecule type" value="Genomic_DNA"/>
</dbReference>
<proteinExistence type="predicted"/>
<protein>
    <submittedName>
        <fullName evidence="2">Uncharacterized protein</fullName>
    </submittedName>
</protein>
<feature type="compositionally biased region" description="Polar residues" evidence="1">
    <location>
        <begin position="1"/>
        <end position="18"/>
    </location>
</feature>
<organism evidence="2 3">
    <name type="scientific">Gymnopus androsaceus JB14</name>
    <dbReference type="NCBI Taxonomy" id="1447944"/>
    <lineage>
        <taxon>Eukaryota</taxon>
        <taxon>Fungi</taxon>
        <taxon>Dikarya</taxon>
        <taxon>Basidiomycota</taxon>
        <taxon>Agaricomycotina</taxon>
        <taxon>Agaricomycetes</taxon>
        <taxon>Agaricomycetidae</taxon>
        <taxon>Agaricales</taxon>
        <taxon>Marasmiineae</taxon>
        <taxon>Omphalotaceae</taxon>
        <taxon>Gymnopus</taxon>
    </lineage>
</organism>
<evidence type="ECO:0000256" key="1">
    <source>
        <dbReference type="SAM" id="MobiDB-lite"/>
    </source>
</evidence>